<accession>A0A2K9NUW5</accession>
<evidence type="ECO:0000313" key="2">
    <source>
        <dbReference type="Proteomes" id="UP000235584"/>
    </source>
</evidence>
<evidence type="ECO:0000313" key="1">
    <source>
        <dbReference type="EMBL" id="AUN98875.1"/>
    </source>
</evidence>
<protein>
    <submittedName>
        <fullName evidence="1">Uncharacterized protein</fullName>
    </submittedName>
</protein>
<dbReference type="Proteomes" id="UP000235584">
    <property type="component" value="Chromosome"/>
</dbReference>
<gene>
    <name evidence="1" type="ORF">C0V70_12330</name>
</gene>
<dbReference type="RefSeq" id="WP_102244166.1">
    <property type="nucleotide sequence ID" value="NZ_CP025704.1"/>
</dbReference>
<dbReference type="PANTHER" id="PTHR46438">
    <property type="entry name" value="ALPHA/BETA-HYDROLASES SUPERFAMILY PROTEIN"/>
    <property type="match status" value="1"/>
</dbReference>
<dbReference type="Gene3D" id="3.40.50.1820">
    <property type="entry name" value="alpha/beta hydrolase"/>
    <property type="match status" value="1"/>
</dbReference>
<dbReference type="InterPro" id="IPR029058">
    <property type="entry name" value="AB_hydrolase_fold"/>
</dbReference>
<dbReference type="KEGG" id="bsto:C0V70_12330"/>
<dbReference type="InterPro" id="IPR000073">
    <property type="entry name" value="AB_hydrolase_1"/>
</dbReference>
<reference evidence="1 2" key="1">
    <citation type="submission" date="2018-01" db="EMBL/GenBank/DDBJ databases">
        <title>Complete genome sequence of Bacteriovorax stolpii DSM12778.</title>
        <authorList>
            <person name="Tang B."/>
            <person name="Chang J."/>
        </authorList>
    </citation>
    <scope>NUCLEOTIDE SEQUENCE [LARGE SCALE GENOMIC DNA]</scope>
    <source>
        <strain evidence="1 2">DSM 12778</strain>
    </source>
</reference>
<sequence>MKKHLPKLIAFLSSFAPALAAKIALKMFATPTRIPRPESEMAVYGTSKKYLLSNGIAAFEWGNPTAPLVMLIHGWNGRGTQIGAFSPRLVELGFRVVALDGPGHGISPDGPNKMTNPGHYAKFIIDAQKELAPEGAHAVIAHSFGGGCSVLAAKRGFKVKGMVLVGTPNFYERVVTFFGKSFGLNDKGLEHFFALVTKVAGLKPSELITGEIGNTLNLPCLVVHDKDDNAVAIAAGESIHQQWKGSKILITEGLGHRRILKDPKVIAEVCDFIKAIP</sequence>
<proteinExistence type="predicted"/>
<dbReference type="AlphaFoldDB" id="A0A2K9NUW5"/>
<dbReference type="OrthoDB" id="9785847at2"/>
<dbReference type="EMBL" id="CP025704">
    <property type="protein sequence ID" value="AUN98875.1"/>
    <property type="molecule type" value="Genomic_DNA"/>
</dbReference>
<dbReference type="SUPFAM" id="SSF53474">
    <property type="entry name" value="alpha/beta-Hydrolases"/>
    <property type="match status" value="1"/>
</dbReference>
<keyword evidence="2" id="KW-1185">Reference proteome</keyword>
<dbReference type="Pfam" id="PF00561">
    <property type="entry name" value="Abhydrolase_1"/>
    <property type="match status" value="1"/>
</dbReference>
<name>A0A2K9NUW5_BACTC</name>
<organism evidence="1 2">
    <name type="scientific">Bacteriovorax stolpii</name>
    <name type="common">Bdellovibrio stolpii</name>
    <dbReference type="NCBI Taxonomy" id="960"/>
    <lineage>
        <taxon>Bacteria</taxon>
        <taxon>Pseudomonadati</taxon>
        <taxon>Bdellovibrionota</taxon>
        <taxon>Bacteriovoracia</taxon>
        <taxon>Bacteriovoracales</taxon>
        <taxon>Bacteriovoracaceae</taxon>
        <taxon>Bacteriovorax</taxon>
    </lineage>
</organism>